<keyword evidence="1" id="KW-0175">Coiled coil</keyword>
<evidence type="ECO:0000313" key="6">
    <source>
        <dbReference type="Proteomes" id="UP001152561"/>
    </source>
</evidence>
<organism evidence="5 6">
    <name type="scientific">Anisodus acutangulus</name>
    <dbReference type="NCBI Taxonomy" id="402998"/>
    <lineage>
        <taxon>Eukaryota</taxon>
        <taxon>Viridiplantae</taxon>
        <taxon>Streptophyta</taxon>
        <taxon>Embryophyta</taxon>
        <taxon>Tracheophyta</taxon>
        <taxon>Spermatophyta</taxon>
        <taxon>Magnoliopsida</taxon>
        <taxon>eudicotyledons</taxon>
        <taxon>Gunneridae</taxon>
        <taxon>Pentapetalae</taxon>
        <taxon>asterids</taxon>
        <taxon>lamiids</taxon>
        <taxon>Solanales</taxon>
        <taxon>Solanaceae</taxon>
        <taxon>Solanoideae</taxon>
        <taxon>Hyoscyameae</taxon>
        <taxon>Anisodus</taxon>
    </lineage>
</organism>
<keyword evidence="6" id="KW-1185">Reference proteome</keyword>
<dbReference type="OrthoDB" id="1149618at2759"/>
<dbReference type="Pfam" id="PF25043">
    <property type="entry name" value="DUF7788"/>
    <property type="match status" value="1"/>
</dbReference>
<sequence>MKLYNEGKFYELSLAAKWCPSLDSSYDKTLLMCESIGRKLFPREDYIEYQDLEDVHYAYRLRKQVLVPLHKALEIPEVYICANKWEDLPYKRVPSVAMTLYKKLFYKHDKERFEQYLDDVKNGKTTIAAGALLPHEIIASLKDSTGPEVAELQWKRMHRFITVKLRSRRQLEKDQELMIHIEQDHKKVMIIIILEGPFIRKKEKEDRQQSRTCGGGRGRFQRVNSPENEGKKVKVKKNLEEYKEELKLEQEKARGLRKEKEIAKAKKALEKYYSDEHYRLLHDKISDFFTELLRVDLEKLKLGKVNEIRLAAKWCPTVDSSYDKATLMCESIAKKMFPRESYSEYNGVEEVHYAYRVRDRLRKEVFVPLHKALELPEVYMSANKWNSLPYNRVASVAMKNYKVLFVKHDQERFNAYLEDVKSGKSKIAAGALLPHEIIGALSDGDGGEVAELQWKRMVDDLCKKGKLSDCIAVCDVSGSMSGTPMEVSVALGVLVSELSEEPWKGKLITFSESPELQKVEVEGNLSEDKMIKKIFVFSDMEFDQASDNAWETDYQAIQRKFAEKGYVNVPEIVFWNLRDSRSTPVLEKQSGVALVSGFSKNLLTMFLEGGGIVNPVDVMELAISGEEYKKLAIFDECRKAFGHLYRRRSFFHSLMEANVVVPYQSFSTVLSMRNRKINTNYYKYKKISSCSICCVLTKPLTSSHNHSNYVYKDNWFDHLAINHLSQSIQATTGLRNNKSGYEGLVEAARVVYVNFNSTHQVNLVVEALQRAFPKPILSLASSPSYLLFFPFSFHV</sequence>
<evidence type="ECO:0000313" key="5">
    <source>
        <dbReference type="EMBL" id="KAJ8547246.1"/>
    </source>
</evidence>
<protein>
    <submittedName>
        <fullName evidence="5">Uncharacterized protein</fullName>
    </submittedName>
</protein>
<evidence type="ECO:0000256" key="1">
    <source>
        <dbReference type="SAM" id="Coils"/>
    </source>
</evidence>
<feature type="domain" description="DUF2828" evidence="3">
    <location>
        <begin position="11"/>
        <end position="157"/>
    </location>
</feature>
<reference evidence="6" key="1">
    <citation type="journal article" date="2023" name="Proc. Natl. Acad. Sci. U.S.A.">
        <title>Genomic and structural basis for evolution of tropane alkaloid biosynthesis.</title>
        <authorList>
            <person name="Wanga Y.-J."/>
            <person name="Taina T."/>
            <person name="Yua J.-Y."/>
            <person name="Lia J."/>
            <person name="Xua B."/>
            <person name="Chenc J."/>
            <person name="D'Auriad J.C."/>
            <person name="Huanga J.-P."/>
            <person name="Huanga S.-X."/>
        </authorList>
    </citation>
    <scope>NUCLEOTIDE SEQUENCE [LARGE SCALE GENOMIC DNA]</scope>
    <source>
        <strain evidence="6">cv. KIB-2019</strain>
    </source>
</reference>
<dbReference type="EMBL" id="JAJAGQ010000012">
    <property type="protein sequence ID" value="KAJ8547246.1"/>
    <property type="molecule type" value="Genomic_DNA"/>
</dbReference>
<evidence type="ECO:0000259" key="3">
    <source>
        <dbReference type="Pfam" id="PF11443"/>
    </source>
</evidence>
<proteinExistence type="predicted"/>
<evidence type="ECO:0000259" key="4">
    <source>
        <dbReference type="Pfam" id="PF25043"/>
    </source>
</evidence>
<dbReference type="InterPro" id="IPR011205">
    <property type="entry name" value="UCP015417_vWA"/>
</dbReference>
<dbReference type="InterPro" id="IPR058580">
    <property type="entry name" value="DUF2828"/>
</dbReference>
<dbReference type="PANTHER" id="PTHR31373:SF27">
    <property type="entry name" value="TROVE DOMAIN-CONTAINING PROTEIN"/>
    <property type="match status" value="1"/>
</dbReference>
<dbReference type="AlphaFoldDB" id="A0A9Q1LY07"/>
<accession>A0A9Q1LY07</accession>
<feature type="coiled-coil region" evidence="1">
    <location>
        <begin position="232"/>
        <end position="268"/>
    </location>
</feature>
<evidence type="ECO:0000256" key="2">
    <source>
        <dbReference type="SAM" id="MobiDB-lite"/>
    </source>
</evidence>
<dbReference type="PANTHER" id="PTHR31373">
    <property type="entry name" value="OS06G0652100 PROTEIN"/>
    <property type="match status" value="1"/>
</dbReference>
<feature type="domain" description="DUF7788" evidence="4">
    <location>
        <begin position="520"/>
        <end position="617"/>
    </location>
</feature>
<dbReference type="InterPro" id="IPR056690">
    <property type="entry name" value="DUF7788"/>
</dbReference>
<name>A0A9Q1LY07_9SOLA</name>
<dbReference type="Pfam" id="PF11443">
    <property type="entry name" value="DUF2828"/>
    <property type="match status" value="2"/>
</dbReference>
<gene>
    <name evidence="5" type="ORF">K7X08_010832</name>
</gene>
<feature type="region of interest" description="Disordered" evidence="2">
    <location>
        <begin position="203"/>
        <end position="232"/>
    </location>
</feature>
<dbReference type="Proteomes" id="UP001152561">
    <property type="component" value="Unassembled WGS sequence"/>
</dbReference>
<feature type="domain" description="DUF2828" evidence="3">
    <location>
        <begin position="224"/>
        <end position="467"/>
    </location>
</feature>
<comment type="caution">
    <text evidence="5">The sequence shown here is derived from an EMBL/GenBank/DDBJ whole genome shotgun (WGS) entry which is preliminary data.</text>
</comment>